<protein>
    <submittedName>
        <fullName evidence="1">Uncharacterized protein</fullName>
    </submittedName>
</protein>
<name>A0A5B7I302_PORTR</name>
<dbReference type="Proteomes" id="UP000324222">
    <property type="component" value="Unassembled WGS sequence"/>
</dbReference>
<comment type="caution">
    <text evidence="1">The sequence shown here is derived from an EMBL/GenBank/DDBJ whole genome shotgun (WGS) entry which is preliminary data.</text>
</comment>
<proteinExistence type="predicted"/>
<evidence type="ECO:0000313" key="1">
    <source>
        <dbReference type="EMBL" id="MPC75847.1"/>
    </source>
</evidence>
<organism evidence="1 2">
    <name type="scientific">Portunus trituberculatus</name>
    <name type="common">Swimming crab</name>
    <name type="synonym">Neptunus trituberculatus</name>
    <dbReference type="NCBI Taxonomy" id="210409"/>
    <lineage>
        <taxon>Eukaryota</taxon>
        <taxon>Metazoa</taxon>
        <taxon>Ecdysozoa</taxon>
        <taxon>Arthropoda</taxon>
        <taxon>Crustacea</taxon>
        <taxon>Multicrustacea</taxon>
        <taxon>Malacostraca</taxon>
        <taxon>Eumalacostraca</taxon>
        <taxon>Eucarida</taxon>
        <taxon>Decapoda</taxon>
        <taxon>Pleocyemata</taxon>
        <taxon>Brachyura</taxon>
        <taxon>Eubrachyura</taxon>
        <taxon>Portunoidea</taxon>
        <taxon>Portunidae</taxon>
        <taxon>Portuninae</taxon>
        <taxon>Portunus</taxon>
    </lineage>
</organism>
<keyword evidence="2" id="KW-1185">Reference proteome</keyword>
<reference evidence="1 2" key="1">
    <citation type="submission" date="2019-05" db="EMBL/GenBank/DDBJ databases">
        <title>Another draft genome of Portunus trituberculatus and its Hox gene families provides insights of decapod evolution.</title>
        <authorList>
            <person name="Jeong J.-H."/>
            <person name="Song I."/>
            <person name="Kim S."/>
            <person name="Choi T."/>
            <person name="Kim D."/>
            <person name="Ryu S."/>
            <person name="Kim W."/>
        </authorList>
    </citation>
    <scope>NUCLEOTIDE SEQUENCE [LARGE SCALE GENOMIC DNA]</scope>
    <source>
        <tissue evidence="1">Muscle</tissue>
    </source>
</reference>
<gene>
    <name evidence="1" type="ORF">E2C01_070244</name>
</gene>
<evidence type="ECO:0000313" key="2">
    <source>
        <dbReference type="Proteomes" id="UP000324222"/>
    </source>
</evidence>
<dbReference type="EMBL" id="VSRR010042001">
    <property type="protein sequence ID" value="MPC75847.1"/>
    <property type="molecule type" value="Genomic_DNA"/>
</dbReference>
<sequence>MSEVLRISSGDRTRNNGFKLEKFRFIREMGRNWFSGRVVDEWNRLSGHGALK</sequence>
<dbReference type="AlphaFoldDB" id="A0A5B7I302"/>
<accession>A0A5B7I302</accession>